<evidence type="ECO:0000313" key="2">
    <source>
        <dbReference type="EMBL" id="ACB75930.1"/>
    </source>
</evidence>
<dbReference type="OrthoDB" id="9785671at2"/>
<gene>
    <name evidence="2" type="ordered locus">Oter_2649</name>
</gene>
<feature type="domain" description="DUF362" evidence="1">
    <location>
        <begin position="77"/>
        <end position="273"/>
    </location>
</feature>
<dbReference type="Proteomes" id="UP000007013">
    <property type="component" value="Chromosome"/>
</dbReference>
<dbReference type="STRING" id="452637.Oter_2649"/>
<dbReference type="InterPro" id="IPR006311">
    <property type="entry name" value="TAT_signal"/>
</dbReference>
<dbReference type="InterPro" id="IPR019546">
    <property type="entry name" value="TAT_signal_bac_arc"/>
</dbReference>
<dbReference type="PROSITE" id="PS51318">
    <property type="entry name" value="TAT"/>
    <property type="match status" value="1"/>
</dbReference>
<sequence>MNSRRDFLKHSLALGAAVALTPWRRLAAAEGAIPTPATPAARPILVAVRDGSRTAMLDAALAVFGGIGAFVRAGQTVLIKPNIGWDASPERGANTHPELVAHLTTLCLGAGAKSVSIFDNTCDPWEQTYEHSGIAAAAKAAGARIVNGKDPSLYREVDIPGVRLKRAQVHSLVLDSDVFFNLPVLKHHSGTLITAAMKNLMGVIWDRRDYHMHDLHQSIADFLTLRKPTLNIVDAYHPLVRNGPRGRTTDDVVEMRTLLVSPDPVAVDAAGAKMLGHDPARIAHIRIGAEMKLGVMDLEQVDIRRIKLG</sequence>
<dbReference type="KEGG" id="ote:Oter_2649"/>
<dbReference type="Pfam" id="PF04015">
    <property type="entry name" value="DUF362"/>
    <property type="match status" value="1"/>
</dbReference>
<keyword evidence="3" id="KW-1185">Reference proteome</keyword>
<dbReference type="RefSeq" id="WP_012375465.1">
    <property type="nucleotide sequence ID" value="NC_010571.1"/>
</dbReference>
<dbReference type="InterPro" id="IPR007160">
    <property type="entry name" value="DUF362"/>
</dbReference>
<dbReference type="NCBIfam" id="TIGR01409">
    <property type="entry name" value="TAT_signal_seq"/>
    <property type="match status" value="1"/>
</dbReference>
<organism evidence="2 3">
    <name type="scientific">Opitutus terrae (strain DSM 11246 / JCM 15787 / PB90-1)</name>
    <dbReference type="NCBI Taxonomy" id="452637"/>
    <lineage>
        <taxon>Bacteria</taxon>
        <taxon>Pseudomonadati</taxon>
        <taxon>Verrucomicrobiota</taxon>
        <taxon>Opitutia</taxon>
        <taxon>Opitutales</taxon>
        <taxon>Opitutaceae</taxon>
        <taxon>Opitutus</taxon>
    </lineage>
</organism>
<dbReference type="eggNOG" id="COG2006">
    <property type="taxonomic scope" value="Bacteria"/>
</dbReference>
<dbReference type="AlphaFoldDB" id="B1ZUW0"/>
<dbReference type="Pfam" id="PF10518">
    <property type="entry name" value="TAT_signal"/>
    <property type="match status" value="1"/>
</dbReference>
<evidence type="ECO:0000259" key="1">
    <source>
        <dbReference type="Pfam" id="PF04015"/>
    </source>
</evidence>
<protein>
    <recommendedName>
        <fullName evidence="1">DUF362 domain-containing protein</fullName>
    </recommendedName>
</protein>
<dbReference type="HOGENOM" id="CLU_044970_0_0_0"/>
<proteinExistence type="predicted"/>
<accession>B1ZUW0</accession>
<evidence type="ECO:0000313" key="3">
    <source>
        <dbReference type="Proteomes" id="UP000007013"/>
    </source>
</evidence>
<dbReference type="EMBL" id="CP001032">
    <property type="protein sequence ID" value="ACB75930.1"/>
    <property type="molecule type" value="Genomic_DNA"/>
</dbReference>
<reference evidence="2 3" key="1">
    <citation type="journal article" date="2011" name="J. Bacteriol.">
        <title>Genome sequence of the verrucomicrobium Opitutus terrae PB90-1, an abundant inhabitant of rice paddy soil ecosystems.</title>
        <authorList>
            <person name="van Passel M.W."/>
            <person name="Kant R."/>
            <person name="Palva A."/>
            <person name="Copeland A."/>
            <person name="Lucas S."/>
            <person name="Lapidus A."/>
            <person name="Glavina del Rio T."/>
            <person name="Pitluck S."/>
            <person name="Goltsman E."/>
            <person name="Clum A."/>
            <person name="Sun H."/>
            <person name="Schmutz J."/>
            <person name="Larimer F.W."/>
            <person name="Land M.L."/>
            <person name="Hauser L."/>
            <person name="Kyrpides N."/>
            <person name="Mikhailova N."/>
            <person name="Richardson P.P."/>
            <person name="Janssen P.H."/>
            <person name="de Vos W.M."/>
            <person name="Smidt H."/>
        </authorList>
    </citation>
    <scope>NUCLEOTIDE SEQUENCE [LARGE SCALE GENOMIC DNA]</scope>
    <source>
        <strain evidence="3">DSM 11246 / JCM 15787 / PB90-1</strain>
    </source>
</reference>
<name>B1ZUW0_OPITP</name>